<evidence type="ECO:0000313" key="1">
    <source>
        <dbReference type="EMBL" id="APR99984.1"/>
    </source>
</evidence>
<evidence type="ECO:0000313" key="2">
    <source>
        <dbReference type="Proteomes" id="UP000185544"/>
    </source>
</evidence>
<dbReference type="KEGG" id="pabo:BCY86_04270"/>
<organism evidence="1 2">
    <name type="scientific">Pajaroellobacter abortibovis</name>
    <dbReference type="NCBI Taxonomy" id="1882918"/>
    <lineage>
        <taxon>Bacteria</taxon>
        <taxon>Pseudomonadati</taxon>
        <taxon>Myxococcota</taxon>
        <taxon>Polyangia</taxon>
        <taxon>Polyangiales</taxon>
        <taxon>Polyangiaceae</taxon>
    </lineage>
</organism>
<proteinExistence type="predicted"/>
<sequence>MEAVVRPFAENSVPVHQAEYGSGFDVSSVSPRAEDTIKQKANRIEKIRRWKKMKGGIGCCVTPDSEMDEDMVILSGMSAVQ</sequence>
<name>A0A1L6MWZ8_9BACT</name>
<gene>
    <name evidence="1" type="ORF">BCY86_04270</name>
</gene>
<keyword evidence="2" id="KW-1185">Reference proteome</keyword>
<dbReference type="EMBL" id="CP016908">
    <property type="protein sequence ID" value="APR99984.1"/>
    <property type="molecule type" value="Genomic_DNA"/>
</dbReference>
<protein>
    <submittedName>
        <fullName evidence="1">Uncharacterized protein</fullName>
    </submittedName>
</protein>
<dbReference type="STRING" id="1882918.BCY86_04270"/>
<accession>A0A1L6MWZ8</accession>
<dbReference type="AlphaFoldDB" id="A0A1L6MWZ8"/>
<dbReference type="Proteomes" id="UP000185544">
    <property type="component" value="Chromosome"/>
</dbReference>
<reference evidence="1 2" key="1">
    <citation type="submission" date="2016-08" db="EMBL/GenBank/DDBJ databases">
        <title>Identification and validation of antigenic proteins from Pajaroellobacter abortibovis using de-novo genome sequence assembly and reverse vaccinology.</title>
        <authorList>
            <person name="Welly B.T."/>
            <person name="Miller M.R."/>
            <person name="Stott J.L."/>
            <person name="Blanchard M.T."/>
            <person name="Islas-Trejo A.D."/>
            <person name="O'Rourke S.M."/>
            <person name="Young A.E."/>
            <person name="Medrano J.F."/>
            <person name="Van Eenennaam A.L."/>
        </authorList>
    </citation>
    <scope>NUCLEOTIDE SEQUENCE [LARGE SCALE GENOMIC DNA]</scope>
    <source>
        <strain evidence="1 2">BTF92-0548A/99-0131</strain>
    </source>
</reference>